<organism evidence="1 2">
    <name type="scientific">Usitatibacter rugosus</name>
    <dbReference type="NCBI Taxonomy" id="2732067"/>
    <lineage>
        <taxon>Bacteria</taxon>
        <taxon>Pseudomonadati</taxon>
        <taxon>Pseudomonadota</taxon>
        <taxon>Betaproteobacteria</taxon>
        <taxon>Nitrosomonadales</taxon>
        <taxon>Usitatibacteraceae</taxon>
        <taxon>Usitatibacter</taxon>
    </lineage>
</organism>
<protein>
    <recommendedName>
        <fullName evidence="3">GxxExxY protein</fullName>
    </recommendedName>
</protein>
<evidence type="ECO:0000313" key="2">
    <source>
        <dbReference type="Proteomes" id="UP000501534"/>
    </source>
</evidence>
<evidence type="ECO:0000313" key="1">
    <source>
        <dbReference type="EMBL" id="QJR10656.1"/>
    </source>
</evidence>
<dbReference type="Proteomes" id="UP000501534">
    <property type="component" value="Chromosome"/>
</dbReference>
<dbReference type="InterPro" id="IPR026350">
    <property type="entry name" value="GxxExxY"/>
</dbReference>
<proteinExistence type="predicted"/>
<evidence type="ECO:0008006" key="3">
    <source>
        <dbReference type="Google" id="ProtNLM"/>
    </source>
</evidence>
<accession>A0A6M4GU46</accession>
<name>A0A6M4GU46_9PROT</name>
<dbReference type="AlphaFoldDB" id="A0A6M4GU46"/>
<dbReference type="KEGG" id="uru:DSM104443_01723"/>
<keyword evidence="2" id="KW-1185">Reference proteome</keyword>
<gene>
    <name evidence="1" type="ORF">DSM104443_01723</name>
</gene>
<sequence>METTLRAKPLVHKEMTETILAGAIEVHRFLGPGLLESAYRACLVRELELRGLEVQQEVAVPICFKGIQLECSYRADLVVANAVVLELKAVDHLLPIHEAQLLTHLKLLDYRVGLLLNFNAAYLRQGIKKLVN</sequence>
<dbReference type="Pfam" id="PF13366">
    <property type="entry name" value="PDDEXK_3"/>
    <property type="match status" value="1"/>
</dbReference>
<reference evidence="1 2" key="1">
    <citation type="submission" date="2020-04" db="EMBL/GenBank/DDBJ databases">
        <title>Usitatibacter rugosus gen. nov., sp. nov. and Usitatibacter palustris sp. nov., novel members of Usitatibacteraceae fam. nov. within the order Nitrosomonadales isolated from soil.</title>
        <authorList>
            <person name="Huber K.J."/>
            <person name="Neumann-Schaal M."/>
            <person name="Geppert A."/>
            <person name="Luckner M."/>
            <person name="Wanner G."/>
            <person name="Overmann J."/>
        </authorList>
    </citation>
    <scope>NUCLEOTIDE SEQUENCE [LARGE SCALE GENOMIC DNA]</scope>
    <source>
        <strain evidence="1 2">0125_3</strain>
    </source>
</reference>
<dbReference type="EMBL" id="CP053069">
    <property type="protein sequence ID" value="QJR10656.1"/>
    <property type="molecule type" value="Genomic_DNA"/>
</dbReference>
<dbReference type="NCBIfam" id="TIGR04256">
    <property type="entry name" value="GxxExxY"/>
    <property type="match status" value="1"/>
</dbReference>